<evidence type="ECO:0000313" key="3">
    <source>
        <dbReference type="Proteomes" id="UP000315082"/>
    </source>
</evidence>
<dbReference type="SUPFAM" id="SSF54523">
    <property type="entry name" value="Pili subunits"/>
    <property type="match status" value="1"/>
</dbReference>
<proteinExistence type="predicted"/>
<dbReference type="InterPro" id="IPR027558">
    <property type="entry name" value="Pre_pil_HX9DG_C"/>
</dbReference>
<dbReference type="KEGG" id="rcf:Poly24_50220"/>
<dbReference type="EMBL" id="CP036348">
    <property type="protein sequence ID" value="QDV71287.1"/>
    <property type="molecule type" value="Genomic_DNA"/>
</dbReference>
<dbReference type="OrthoDB" id="263324at2"/>
<dbReference type="InterPro" id="IPR011453">
    <property type="entry name" value="DUF1559"/>
</dbReference>
<dbReference type="NCBIfam" id="TIGR02532">
    <property type="entry name" value="IV_pilin_GFxxxE"/>
    <property type="match status" value="1"/>
</dbReference>
<dbReference type="Proteomes" id="UP000315082">
    <property type="component" value="Chromosome"/>
</dbReference>
<dbReference type="PROSITE" id="PS00409">
    <property type="entry name" value="PROKAR_NTER_METHYL"/>
    <property type="match status" value="1"/>
</dbReference>
<organism evidence="2 3">
    <name type="scientific">Rosistilla carotiformis</name>
    <dbReference type="NCBI Taxonomy" id="2528017"/>
    <lineage>
        <taxon>Bacteria</taxon>
        <taxon>Pseudomonadati</taxon>
        <taxon>Planctomycetota</taxon>
        <taxon>Planctomycetia</taxon>
        <taxon>Pirellulales</taxon>
        <taxon>Pirellulaceae</taxon>
        <taxon>Rosistilla</taxon>
    </lineage>
</organism>
<sequence precursor="true">MSSKDLRSRAGFTLVELLVVIAIIGILVGLLLPAVQAAREAARRMQCSNNMKQIGLALHNYESTYRCFPAGSIQSNFVSGFASILPYLEEGNLYDQYDFSLYYTDAEVAEISKQEISTYLCPSMVMRRELPMPGTTEVGGPCSYLLNEGTASYMSAGADGMFGLNWGGYGYASRHYRHGDITDGTSNTIGVGETTFNYEDYTWSASTAGTNTALVGTPRWGAFRWIVGYPGVAMGTTAYRINDFSNSTKAGYSSQHPGGAQFLVMDGSVHFIAETIDAVPYESLSTKAGGEVVDDVLH</sequence>
<accession>A0A518K0I6</accession>
<dbReference type="InterPro" id="IPR045584">
    <property type="entry name" value="Pilin-like"/>
</dbReference>
<dbReference type="Pfam" id="PF07596">
    <property type="entry name" value="SBP_bac_10"/>
    <property type="match status" value="1"/>
</dbReference>
<dbReference type="PANTHER" id="PTHR30093">
    <property type="entry name" value="GENERAL SECRETION PATHWAY PROTEIN G"/>
    <property type="match status" value="1"/>
</dbReference>
<dbReference type="AlphaFoldDB" id="A0A518K0I6"/>
<dbReference type="NCBIfam" id="TIGR04294">
    <property type="entry name" value="pre_pil_HX9DG"/>
    <property type="match status" value="1"/>
</dbReference>
<dbReference type="Gene3D" id="3.30.700.10">
    <property type="entry name" value="Glycoprotein, Type 4 Pilin"/>
    <property type="match status" value="1"/>
</dbReference>
<gene>
    <name evidence="2" type="primary">xcpT_35</name>
    <name evidence="2" type="ORF">Poly24_50220</name>
</gene>
<reference evidence="2 3" key="1">
    <citation type="submission" date="2019-02" db="EMBL/GenBank/DDBJ databases">
        <title>Deep-cultivation of Planctomycetes and their phenomic and genomic characterization uncovers novel biology.</title>
        <authorList>
            <person name="Wiegand S."/>
            <person name="Jogler M."/>
            <person name="Boedeker C."/>
            <person name="Pinto D."/>
            <person name="Vollmers J."/>
            <person name="Rivas-Marin E."/>
            <person name="Kohn T."/>
            <person name="Peeters S.H."/>
            <person name="Heuer A."/>
            <person name="Rast P."/>
            <person name="Oberbeckmann S."/>
            <person name="Bunk B."/>
            <person name="Jeske O."/>
            <person name="Meyerdierks A."/>
            <person name="Storesund J.E."/>
            <person name="Kallscheuer N."/>
            <person name="Luecker S."/>
            <person name="Lage O.M."/>
            <person name="Pohl T."/>
            <person name="Merkel B.J."/>
            <person name="Hornburger P."/>
            <person name="Mueller R.-W."/>
            <person name="Bruemmer F."/>
            <person name="Labrenz M."/>
            <person name="Spormann A.M."/>
            <person name="Op den Camp H."/>
            <person name="Overmann J."/>
            <person name="Amann R."/>
            <person name="Jetten M.S.M."/>
            <person name="Mascher T."/>
            <person name="Medema M.H."/>
            <person name="Devos D.P."/>
            <person name="Kaster A.-K."/>
            <person name="Ovreas L."/>
            <person name="Rohde M."/>
            <person name="Galperin M.Y."/>
            <person name="Jogler C."/>
        </authorList>
    </citation>
    <scope>NUCLEOTIDE SEQUENCE [LARGE SCALE GENOMIC DNA]</scope>
    <source>
        <strain evidence="2 3">Poly24</strain>
    </source>
</reference>
<feature type="domain" description="DUF1559" evidence="1">
    <location>
        <begin position="36"/>
        <end position="278"/>
    </location>
</feature>
<dbReference type="PANTHER" id="PTHR30093:SF2">
    <property type="entry name" value="TYPE II SECRETION SYSTEM PROTEIN H"/>
    <property type="match status" value="1"/>
</dbReference>
<dbReference type="InterPro" id="IPR012902">
    <property type="entry name" value="N_methyl_site"/>
</dbReference>
<protein>
    <submittedName>
        <fullName evidence="2">Type II secretion system protein G</fullName>
    </submittedName>
</protein>
<dbReference type="RefSeq" id="WP_145101711.1">
    <property type="nucleotide sequence ID" value="NZ_CP036348.1"/>
</dbReference>
<evidence type="ECO:0000313" key="2">
    <source>
        <dbReference type="EMBL" id="QDV71287.1"/>
    </source>
</evidence>
<evidence type="ECO:0000259" key="1">
    <source>
        <dbReference type="Pfam" id="PF07596"/>
    </source>
</evidence>
<name>A0A518K0I6_9BACT</name>
<dbReference type="Pfam" id="PF07963">
    <property type="entry name" value="N_methyl"/>
    <property type="match status" value="1"/>
</dbReference>
<keyword evidence="3" id="KW-1185">Reference proteome</keyword>